<name>A0A1F5ZMX5_9BACT</name>
<evidence type="ECO:0000256" key="1">
    <source>
        <dbReference type="SAM" id="Phobius"/>
    </source>
</evidence>
<proteinExistence type="predicted"/>
<dbReference type="STRING" id="1798375.A2773_00065"/>
<reference evidence="2 3" key="1">
    <citation type="journal article" date="2016" name="Nat. Commun.">
        <title>Thousands of microbial genomes shed light on interconnected biogeochemical processes in an aquifer system.</title>
        <authorList>
            <person name="Anantharaman K."/>
            <person name="Brown C.T."/>
            <person name="Hug L.A."/>
            <person name="Sharon I."/>
            <person name="Castelle C.J."/>
            <person name="Probst A.J."/>
            <person name="Thomas B.C."/>
            <person name="Singh A."/>
            <person name="Wilkins M.J."/>
            <person name="Karaoz U."/>
            <person name="Brodie E.L."/>
            <person name="Williams K.H."/>
            <person name="Hubbard S.S."/>
            <person name="Banfield J.F."/>
        </authorList>
    </citation>
    <scope>NUCLEOTIDE SEQUENCE [LARGE SCALE GENOMIC DNA]</scope>
</reference>
<protein>
    <submittedName>
        <fullName evidence="2">Uncharacterized protein</fullName>
    </submittedName>
</protein>
<dbReference type="AlphaFoldDB" id="A0A1F5ZMX5"/>
<keyword evidence="1" id="KW-0812">Transmembrane</keyword>
<feature type="transmembrane region" description="Helical" evidence="1">
    <location>
        <begin position="29"/>
        <end position="52"/>
    </location>
</feature>
<gene>
    <name evidence="2" type="ORF">A2773_00065</name>
</gene>
<keyword evidence="1" id="KW-1133">Transmembrane helix</keyword>
<accession>A0A1F5ZMX5</accession>
<dbReference type="Proteomes" id="UP000177383">
    <property type="component" value="Unassembled WGS sequence"/>
</dbReference>
<keyword evidence="1" id="KW-0472">Membrane</keyword>
<sequence>MKSIRQINLAHAPNKVGEKVRKIGKILSIISFLLLGLFLILYTASFSLISYLSIKYNSTQERVTELSNLISEKKNVEAVKIASFKKLNSIEKILKSQLPYRLILKDIFEFMPSSIQFKNISVGEDGVVTMETSASSSAALSDFVSLLSTKDELEDKYKNINASSVSRESEGAYNLNVTFVLNKAKFNEN</sequence>
<evidence type="ECO:0000313" key="3">
    <source>
        <dbReference type="Proteomes" id="UP000177383"/>
    </source>
</evidence>
<evidence type="ECO:0000313" key="2">
    <source>
        <dbReference type="EMBL" id="OGG13674.1"/>
    </source>
</evidence>
<dbReference type="EMBL" id="MFJE01000042">
    <property type="protein sequence ID" value="OGG13674.1"/>
    <property type="molecule type" value="Genomic_DNA"/>
</dbReference>
<organism evidence="2 3">
    <name type="scientific">Candidatus Gottesmanbacteria bacterium RIFCSPHIGHO2_01_FULL_39_10</name>
    <dbReference type="NCBI Taxonomy" id="1798375"/>
    <lineage>
        <taxon>Bacteria</taxon>
        <taxon>Candidatus Gottesmaniibacteriota</taxon>
    </lineage>
</organism>
<comment type="caution">
    <text evidence="2">The sequence shown here is derived from an EMBL/GenBank/DDBJ whole genome shotgun (WGS) entry which is preliminary data.</text>
</comment>